<evidence type="ECO:0000256" key="1">
    <source>
        <dbReference type="SAM" id="MobiDB-lite"/>
    </source>
</evidence>
<sequence length="611" mass="66732">MSSENEELRQQIADLKERVARLEARFVESPVSATSAPMPAAPMPAALWPSPASPAANPPKAPRAVPSQADNSGRSLESRIGSQLFNRIGIVAVLIGAAWFLKLAIDNRWIGPPGRVIVGLVAGACLIAFSERFRITGYRAFSYSLKAIATGVLYLSMWAAYALFHLVPGSAAFVAMILITAMNALMCWMQNSEVLAFYAAIGGFITPMLLSVHVGNELTLFSYLLVLDIAVVALITLRPWSRLLIAAFAGTTFYAVGWYASDYADERFGLTLFFILAFFLIFAISPQLLRSLRFSTGSGGYLIEDSLTLRILPALNATIAFLEVFILLSNPQHLELRHWIALPFAAFYLGMLRLGRQGASSGAPVVLPSIYLILSVFFITLAIPMEAHGRWIAIGWFLEFAILLWFAAKRNVRVFRPLAICLLALGVVALVMPTAFFNPPAANTILLNTRFATYAWAIAACLFAARLAMSKSAEETPIQDALLSWRSLAGASGLTATLLLMIAVCIEIHAYWASGLTSGGNSIDEQFSYSAWFMLSGAALLAAGFWKKSAFLRWQGLVLLALSIAKVFLFDTRQLSQGYRIFSFLGLGALLLTVSFAYQKDWLSLRSPNAK</sequence>
<dbReference type="InterPro" id="IPR019286">
    <property type="entry name" value="DUF2339_TM"/>
</dbReference>
<keyword evidence="2" id="KW-0472">Membrane</keyword>
<dbReference type="RefSeq" id="WP_050057555.1">
    <property type="nucleotide sequence ID" value="NZ_JACHEK010000001.1"/>
</dbReference>
<keyword evidence="4" id="KW-1185">Reference proteome</keyword>
<dbReference type="OrthoDB" id="111501at2"/>
<evidence type="ECO:0000313" key="4">
    <source>
        <dbReference type="Proteomes" id="UP000538666"/>
    </source>
</evidence>
<feature type="transmembrane region" description="Helical" evidence="2">
    <location>
        <begin position="420"/>
        <end position="439"/>
    </location>
</feature>
<dbReference type="PANTHER" id="PTHR38434:SF1">
    <property type="entry name" value="BLL2549 PROTEIN"/>
    <property type="match status" value="1"/>
</dbReference>
<dbReference type="Pfam" id="PF10101">
    <property type="entry name" value="DUF2339"/>
    <property type="match status" value="1"/>
</dbReference>
<feature type="transmembrane region" description="Helical" evidence="2">
    <location>
        <begin position="113"/>
        <end position="131"/>
    </location>
</feature>
<evidence type="ECO:0000256" key="2">
    <source>
        <dbReference type="SAM" id="Phobius"/>
    </source>
</evidence>
<feature type="transmembrane region" description="Helical" evidence="2">
    <location>
        <begin position="451"/>
        <end position="468"/>
    </location>
</feature>
<feature type="transmembrane region" description="Helical" evidence="2">
    <location>
        <begin position="170"/>
        <end position="188"/>
    </location>
</feature>
<feature type="transmembrane region" description="Helical" evidence="2">
    <location>
        <begin position="143"/>
        <end position="164"/>
    </location>
</feature>
<feature type="transmembrane region" description="Helical" evidence="2">
    <location>
        <begin position="581"/>
        <end position="598"/>
    </location>
</feature>
<protein>
    <submittedName>
        <fullName evidence="3">Putative membrane protein</fullName>
    </submittedName>
</protein>
<dbReference type="EMBL" id="JACHEK010000001">
    <property type="protein sequence ID" value="MBB6142308.1"/>
    <property type="molecule type" value="Genomic_DNA"/>
</dbReference>
<accession>A0A841JV48</accession>
<gene>
    <name evidence="3" type="ORF">HNQ77_000246</name>
</gene>
<feature type="transmembrane region" description="Helical" evidence="2">
    <location>
        <begin position="267"/>
        <end position="289"/>
    </location>
</feature>
<keyword evidence="2" id="KW-0812">Transmembrane</keyword>
<comment type="caution">
    <text evidence="3">The sequence shown here is derived from an EMBL/GenBank/DDBJ whole genome shotgun (WGS) entry which is preliminary data.</text>
</comment>
<feature type="transmembrane region" description="Helical" evidence="2">
    <location>
        <begin position="391"/>
        <end position="408"/>
    </location>
</feature>
<dbReference type="AlphaFoldDB" id="A0A841JV48"/>
<dbReference type="Proteomes" id="UP000538666">
    <property type="component" value="Unassembled WGS sequence"/>
</dbReference>
<reference evidence="3 4" key="1">
    <citation type="submission" date="2020-08" db="EMBL/GenBank/DDBJ databases">
        <title>Genomic Encyclopedia of Type Strains, Phase IV (KMG-IV): sequencing the most valuable type-strain genomes for metagenomic binning, comparative biology and taxonomic classification.</title>
        <authorList>
            <person name="Goeker M."/>
        </authorList>
    </citation>
    <scope>NUCLEOTIDE SEQUENCE [LARGE SCALE GENOMIC DNA]</scope>
    <source>
        <strain evidence="3 4">DSM 103733</strain>
    </source>
</reference>
<dbReference type="PANTHER" id="PTHR38434">
    <property type="entry name" value="BLL2549 PROTEIN"/>
    <property type="match status" value="1"/>
</dbReference>
<keyword evidence="2" id="KW-1133">Transmembrane helix</keyword>
<feature type="transmembrane region" description="Helical" evidence="2">
    <location>
        <begin position="220"/>
        <end position="237"/>
    </location>
</feature>
<feature type="transmembrane region" description="Helical" evidence="2">
    <location>
        <begin position="84"/>
        <end position="101"/>
    </location>
</feature>
<feature type="transmembrane region" description="Helical" evidence="2">
    <location>
        <begin position="244"/>
        <end position="261"/>
    </location>
</feature>
<organism evidence="3 4">
    <name type="scientific">Silvibacterium bohemicum</name>
    <dbReference type="NCBI Taxonomy" id="1577686"/>
    <lineage>
        <taxon>Bacteria</taxon>
        <taxon>Pseudomonadati</taxon>
        <taxon>Acidobacteriota</taxon>
        <taxon>Terriglobia</taxon>
        <taxon>Terriglobales</taxon>
        <taxon>Acidobacteriaceae</taxon>
        <taxon>Silvibacterium</taxon>
    </lineage>
</organism>
<feature type="transmembrane region" description="Helical" evidence="2">
    <location>
        <begin position="309"/>
        <end position="330"/>
    </location>
</feature>
<feature type="region of interest" description="Disordered" evidence="1">
    <location>
        <begin position="29"/>
        <end position="74"/>
    </location>
</feature>
<feature type="transmembrane region" description="Helical" evidence="2">
    <location>
        <begin position="195"/>
        <end position="214"/>
    </location>
</feature>
<evidence type="ECO:0000313" key="3">
    <source>
        <dbReference type="EMBL" id="MBB6142308.1"/>
    </source>
</evidence>
<feature type="transmembrane region" description="Helical" evidence="2">
    <location>
        <begin position="527"/>
        <end position="546"/>
    </location>
</feature>
<proteinExistence type="predicted"/>
<feature type="transmembrane region" description="Helical" evidence="2">
    <location>
        <begin position="336"/>
        <end position="354"/>
    </location>
</feature>
<feature type="compositionally biased region" description="Low complexity" evidence="1">
    <location>
        <begin position="29"/>
        <end position="55"/>
    </location>
</feature>
<feature type="transmembrane region" description="Helical" evidence="2">
    <location>
        <begin position="366"/>
        <end position="385"/>
    </location>
</feature>
<name>A0A841JV48_9BACT</name>
<feature type="transmembrane region" description="Helical" evidence="2">
    <location>
        <begin position="488"/>
        <end position="512"/>
    </location>
</feature>